<keyword evidence="2" id="KW-1185">Reference proteome</keyword>
<sequence length="122" mass="13034">MSDLQYLSTNSVNLASNIISCIKGIRNSDDDHDAEVQQSMALTFAIELEHNLIKLDEHLINTSYGKVSDSGCIDKALEVGCMLGQIRTVLSCALEGITDSDMAGLIGGAITITNTAQETLKS</sequence>
<dbReference type="RefSeq" id="WP_025797647.1">
    <property type="nucleotide sequence ID" value="NZ_CP009706.1"/>
</dbReference>
<proteinExistence type="predicted"/>
<dbReference type="EMBL" id="CP009706">
    <property type="protein sequence ID" value="AIU73634.1"/>
    <property type="molecule type" value="Genomic_DNA"/>
</dbReference>
<protein>
    <submittedName>
        <fullName evidence="1">Uncharacterized protein</fullName>
    </submittedName>
</protein>
<gene>
    <name evidence="1" type="ORF">AT03_15365</name>
</gene>
<accession>A0A097R4I4</accession>
<reference evidence="1 2" key="1">
    <citation type="journal article" date="2014" name="Gut Pathog.">
        <title>Gene clusters of Hafnia alvei strain FB1 important in survival and pathogenesis: a draft genome perspective.</title>
        <authorList>
            <person name="Tan J.Y."/>
            <person name="Yin W.F."/>
            <person name="Chan K.G."/>
        </authorList>
    </citation>
    <scope>NUCLEOTIDE SEQUENCE [LARGE SCALE GENOMIC DNA]</scope>
    <source>
        <strain evidence="1 2">FB1</strain>
    </source>
</reference>
<dbReference type="KEGG" id="hav:AT03_15365"/>
<organism evidence="1 2">
    <name type="scientific">Hafnia alvei FB1</name>
    <dbReference type="NCBI Taxonomy" id="1453496"/>
    <lineage>
        <taxon>Bacteria</taxon>
        <taxon>Pseudomonadati</taxon>
        <taxon>Pseudomonadota</taxon>
        <taxon>Gammaproteobacteria</taxon>
        <taxon>Enterobacterales</taxon>
        <taxon>Hafniaceae</taxon>
        <taxon>Hafnia</taxon>
    </lineage>
</organism>
<dbReference type="Proteomes" id="UP000029986">
    <property type="component" value="Chromosome"/>
</dbReference>
<evidence type="ECO:0000313" key="1">
    <source>
        <dbReference type="EMBL" id="AIU73634.1"/>
    </source>
</evidence>
<dbReference type="AlphaFoldDB" id="A0A097R4I4"/>
<dbReference type="HOGENOM" id="CLU_2023459_0_0_6"/>
<name>A0A097R4I4_HAFAL</name>
<dbReference type="PATRIC" id="fig|1453496.5.peg.3145"/>
<evidence type="ECO:0000313" key="2">
    <source>
        <dbReference type="Proteomes" id="UP000029986"/>
    </source>
</evidence>